<dbReference type="InterPro" id="IPR045968">
    <property type="entry name" value="DUF5924"/>
</dbReference>
<keyword evidence="1" id="KW-0472">Membrane</keyword>
<name>A0ABS5XIA5_9GAMM</name>
<feature type="domain" description="DUF2914" evidence="2">
    <location>
        <begin position="273"/>
        <end position="337"/>
    </location>
</feature>
<evidence type="ECO:0000313" key="5">
    <source>
        <dbReference type="Proteomes" id="UP001519667"/>
    </source>
</evidence>
<dbReference type="Proteomes" id="UP001519667">
    <property type="component" value="Unassembled WGS sequence"/>
</dbReference>
<dbReference type="RefSeq" id="WP_215376110.1">
    <property type="nucleotide sequence ID" value="NZ_JAGTIS010000007.1"/>
</dbReference>
<feature type="transmembrane region" description="Helical" evidence="1">
    <location>
        <begin position="171"/>
        <end position="190"/>
    </location>
</feature>
<organism evidence="4 5">
    <name type="scientific">Metapseudomonas boanensis</name>
    <dbReference type="NCBI Taxonomy" id="2822138"/>
    <lineage>
        <taxon>Bacteria</taxon>
        <taxon>Pseudomonadati</taxon>
        <taxon>Pseudomonadota</taxon>
        <taxon>Gammaproteobacteria</taxon>
        <taxon>Pseudomonadales</taxon>
        <taxon>Pseudomonadaceae</taxon>
        <taxon>Metapseudomonas</taxon>
    </lineage>
</organism>
<feature type="transmembrane region" description="Helical" evidence="1">
    <location>
        <begin position="195"/>
        <end position="214"/>
    </location>
</feature>
<sequence length="347" mass="39285">MPLSTYKPHVLKLIALIQRHPRLIALYGFCSGVASFLLVDRGARVAKVIAILMLVSWVWLVLEHLFRRSIERLFGIEMPPPLMRFLTQLIHQESLFFVLPFFLITTSWNSGQALFTGLLAVAALCSITDPVYNKFLAPRRWLFLAYHTLTLFAVLLAALPLILQLTTAQSYRWALGSAVALSFASLFGAIRVQRWWRGLAMVGLTLAMGGVGWMTRTWVPPATLWLTEVAVTPELDNHRRTPGEGVKEVTSSELRRKGLYAYTAINAPRGLNERIYHVWRFRGQVVDRIALDINGGREAGYRAWTHKQNFPSDPVGRWQVQVITEAGQMIGTLRFRVTPSELPPKPR</sequence>
<keyword evidence="5" id="KW-1185">Reference proteome</keyword>
<comment type="caution">
    <text evidence="4">The sequence shown here is derived from an EMBL/GenBank/DDBJ whole genome shotgun (WGS) entry which is preliminary data.</text>
</comment>
<evidence type="ECO:0000259" key="3">
    <source>
        <dbReference type="Pfam" id="PF19346"/>
    </source>
</evidence>
<dbReference type="Pfam" id="PF19346">
    <property type="entry name" value="DUF5924"/>
    <property type="match status" value="1"/>
</dbReference>
<keyword evidence="1" id="KW-1133">Transmembrane helix</keyword>
<evidence type="ECO:0000313" key="4">
    <source>
        <dbReference type="EMBL" id="MBT8767422.1"/>
    </source>
</evidence>
<feature type="transmembrane region" description="Helical" evidence="1">
    <location>
        <begin position="110"/>
        <end position="132"/>
    </location>
</feature>
<feature type="transmembrane region" description="Helical" evidence="1">
    <location>
        <begin position="21"/>
        <end position="39"/>
    </location>
</feature>
<accession>A0ABS5XIA5</accession>
<feature type="domain" description="DUF5924" evidence="3">
    <location>
        <begin position="5"/>
        <end position="261"/>
    </location>
</feature>
<evidence type="ECO:0000259" key="2">
    <source>
        <dbReference type="Pfam" id="PF11141"/>
    </source>
</evidence>
<proteinExistence type="predicted"/>
<dbReference type="Pfam" id="PF11141">
    <property type="entry name" value="DUF2914"/>
    <property type="match status" value="1"/>
</dbReference>
<protein>
    <submittedName>
        <fullName evidence="4">DUF2914 domain-containing protein</fullName>
    </submittedName>
</protein>
<dbReference type="PIRSF" id="PIRSF029727">
    <property type="entry name" value="UCP029727"/>
    <property type="match status" value="1"/>
</dbReference>
<dbReference type="InterPro" id="IPR022606">
    <property type="entry name" value="DUF2914"/>
</dbReference>
<keyword evidence="1" id="KW-0812">Transmembrane</keyword>
<feature type="transmembrane region" description="Helical" evidence="1">
    <location>
        <begin position="144"/>
        <end position="165"/>
    </location>
</feature>
<dbReference type="InterPro" id="IPR016937">
    <property type="entry name" value="UCP029727"/>
</dbReference>
<gene>
    <name evidence="4" type="ORF">J7302_15000</name>
</gene>
<evidence type="ECO:0000256" key="1">
    <source>
        <dbReference type="SAM" id="Phobius"/>
    </source>
</evidence>
<dbReference type="EMBL" id="JAGTIS010000007">
    <property type="protein sequence ID" value="MBT8767422.1"/>
    <property type="molecule type" value="Genomic_DNA"/>
</dbReference>
<reference evidence="4 5" key="1">
    <citation type="submission" date="2021-04" db="EMBL/GenBank/DDBJ databases">
        <title>Pseudomonas boanensis sp. nov., a bacterium isolated from river water used for household purposes in Boane District, Mozambique.</title>
        <authorList>
            <person name="Nicklasson M."/>
            <person name="Martin-Rodriguez A.J."/>
            <person name="Thorell K."/>
            <person name="Neves L."/>
            <person name="Mussagy A."/>
            <person name="Rydberg H.A."/>
            <person name="Hernroth B."/>
            <person name="Svensson-Stadler L."/>
            <person name="Sjoling A."/>
        </authorList>
    </citation>
    <scope>NUCLEOTIDE SEQUENCE [LARGE SCALE GENOMIC DNA]</scope>
    <source>
        <strain evidence="4 5">DB1</strain>
    </source>
</reference>
<feature type="transmembrane region" description="Helical" evidence="1">
    <location>
        <begin position="45"/>
        <end position="62"/>
    </location>
</feature>